<feature type="domain" description="ESF1 RRM" evidence="2">
    <location>
        <begin position="100"/>
        <end position="273"/>
    </location>
</feature>
<evidence type="ECO:0000259" key="2">
    <source>
        <dbReference type="Pfam" id="PF25121"/>
    </source>
</evidence>
<feature type="region of interest" description="Disordered" evidence="1">
    <location>
        <begin position="47"/>
        <end position="78"/>
    </location>
</feature>
<feature type="compositionally biased region" description="Basic and acidic residues" evidence="1">
    <location>
        <begin position="56"/>
        <end position="73"/>
    </location>
</feature>
<dbReference type="PANTHER" id="PTHR12202">
    <property type="entry name" value="ESF1 HOMOLOG"/>
    <property type="match status" value="1"/>
</dbReference>
<dbReference type="OMA" id="NQFIAMS"/>
<feature type="region of interest" description="Disordered" evidence="1">
    <location>
        <begin position="441"/>
        <end position="472"/>
    </location>
</feature>
<dbReference type="GO" id="GO:0003723">
    <property type="term" value="F:RNA binding"/>
    <property type="evidence" value="ECO:0000318"/>
    <property type="project" value="GO_Central"/>
</dbReference>
<dbReference type="GO" id="GO:0006364">
    <property type="term" value="P:rRNA processing"/>
    <property type="evidence" value="ECO:0000318"/>
    <property type="project" value="GO_Central"/>
</dbReference>
<dbReference type="Proteomes" id="UP000001548">
    <property type="component" value="Unassembled WGS sequence"/>
</dbReference>
<dbReference type="InterPro" id="IPR056750">
    <property type="entry name" value="RRM_ESF1"/>
</dbReference>
<protein>
    <submittedName>
        <fullName evidence="3">Protein required for cell viability</fullName>
    </submittedName>
</protein>
<dbReference type="VEuPathDB" id="GiardiaDB:GL50803_8782"/>
<feature type="compositionally biased region" description="Acidic residues" evidence="1">
    <location>
        <begin position="377"/>
        <end position="387"/>
    </location>
</feature>
<reference evidence="3 4" key="1">
    <citation type="journal article" date="2007" name="Science">
        <title>Genomic minimalism in the early diverging intestinal parasite Giardia lamblia.</title>
        <authorList>
            <person name="Morrison H.G."/>
            <person name="McArthur A.G."/>
            <person name="Gillin F.D."/>
            <person name="Aley S.B."/>
            <person name="Adam R.D."/>
            <person name="Olsen G.J."/>
            <person name="Best A.A."/>
            <person name="Cande W.Z."/>
            <person name="Chen F."/>
            <person name="Cipriano M.J."/>
            <person name="Davids B.J."/>
            <person name="Dawson S.C."/>
            <person name="Elmendorf H.G."/>
            <person name="Hehl A.B."/>
            <person name="Holder M.E."/>
            <person name="Huse S.M."/>
            <person name="Kim U.U."/>
            <person name="Lasek-Nesselquist E."/>
            <person name="Manning G."/>
            <person name="Nigam A."/>
            <person name="Nixon J.E."/>
            <person name="Palm D."/>
            <person name="Passamaneck N.E."/>
            <person name="Prabhu A."/>
            <person name="Reich C.I."/>
            <person name="Reiner D.S."/>
            <person name="Samuelson J."/>
            <person name="Svard S.G."/>
            <person name="Sogin M.L."/>
        </authorList>
    </citation>
    <scope>NUCLEOTIDE SEQUENCE [LARGE SCALE GENOMIC DNA]</scope>
    <source>
        <strain evidence="3 4">WB C6</strain>
    </source>
</reference>
<evidence type="ECO:0000313" key="3">
    <source>
        <dbReference type="EMBL" id="KAE8305041.1"/>
    </source>
</evidence>
<feature type="region of interest" description="Disordered" evidence="1">
    <location>
        <begin position="357"/>
        <end position="405"/>
    </location>
</feature>
<feature type="compositionally biased region" description="Basic and acidic residues" evidence="1">
    <location>
        <begin position="441"/>
        <end position="457"/>
    </location>
</feature>
<dbReference type="EMBL" id="AACB03000001">
    <property type="protein sequence ID" value="KAE8305041.1"/>
    <property type="molecule type" value="Genomic_DNA"/>
</dbReference>
<evidence type="ECO:0000313" key="4">
    <source>
        <dbReference type="Proteomes" id="UP000001548"/>
    </source>
</evidence>
<dbReference type="AlphaFoldDB" id="A8B643"/>
<dbReference type="Pfam" id="PF25121">
    <property type="entry name" value="RRM_ESF1"/>
    <property type="match status" value="1"/>
</dbReference>
<keyword evidence="4" id="KW-1185">Reference proteome</keyword>
<name>A8B643_GIAIC</name>
<proteinExistence type="predicted"/>
<comment type="caution">
    <text evidence="3">The sequence shown here is derived from an EMBL/GenBank/DDBJ whole genome shotgun (WGS) entry which is preliminary data.</text>
</comment>
<dbReference type="GeneID" id="5702301"/>
<accession>A8B643</accession>
<dbReference type="STRING" id="184922.A8B643"/>
<gene>
    <name evidence="3" type="ORF">GL50803_008782</name>
</gene>
<dbReference type="KEGG" id="gla:GL50803_008782"/>
<dbReference type="HOGENOM" id="CLU_479366_0_0_1"/>
<sequence length="569" mass="64221">MSTRDKRFSKIGRDSRFIQLESRTSRKENVDGDARFANLGKSIADMAMETKSSKTHSTEEMQSDHSSDEHAEPIEEEYPLNSDDLEDEVIPYVDGEESTSLAIVNMDWDHIKAADLYVVLHSFLPATGKLEHVRVFMSEFGRERLAQEAVKGPGLDAYVDKEREKIFAEYRRNMDSGAVEFKNTKQVPVTKLSSEYYDIKDYFDANADEAEAAAENAIRRYELDRMRYAFAIAKFNSIQTASNIYSQLNGVLFERSSCTLDLRVVMLEDEAQFLKGDKLIPVAEGGWLMDACFSFPQLYAAKDDFETKALQKTKPELTWDQTDPDRLKITTRKLSNEEAHDWANDPANQFIAMSDEDESDGAGRFDLLTGNHKTEDDSSDSNDDDDGSSIGSDEPQHGKHSKHSKDDLFISFDSILTGSSVPGRSIMAPTVQTPFQKYLEQRTKEKKANQQAQKDETALASSPKGRADDSSFSLVVTRKEKLLQQKISDAKLSGNSRKLRRLTSDLQKLYDENPWLSSTAVSEGDILADDRFAAVLQNGREFHIDTSIQEYREGGDLSSVITAQRKIRR</sequence>
<dbReference type="RefSeq" id="XP_001709378.1">
    <property type="nucleotide sequence ID" value="XM_001709326.1"/>
</dbReference>
<evidence type="ECO:0000256" key="1">
    <source>
        <dbReference type="SAM" id="MobiDB-lite"/>
    </source>
</evidence>
<organism evidence="3 4">
    <name type="scientific">Giardia intestinalis (strain ATCC 50803 / WB clone C6)</name>
    <name type="common">Giardia lamblia</name>
    <dbReference type="NCBI Taxonomy" id="184922"/>
    <lineage>
        <taxon>Eukaryota</taxon>
        <taxon>Metamonada</taxon>
        <taxon>Diplomonadida</taxon>
        <taxon>Hexamitidae</taxon>
        <taxon>Giardiinae</taxon>
        <taxon>Giardia</taxon>
    </lineage>
</organism>
<dbReference type="PANTHER" id="PTHR12202:SF0">
    <property type="entry name" value="ESF1 HOMOLOG"/>
    <property type="match status" value="1"/>
</dbReference>
<dbReference type="InterPro" id="IPR039754">
    <property type="entry name" value="Esf1"/>
</dbReference>